<dbReference type="SMART" id="SM00388">
    <property type="entry name" value="HisKA"/>
    <property type="match status" value="1"/>
</dbReference>
<evidence type="ECO:0000259" key="12">
    <source>
        <dbReference type="PROSITE" id="PS50885"/>
    </source>
</evidence>
<dbReference type="EMBL" id="ABCS01000025">
    <property type="protein sequence ID" value="EDM78863.1"/>
    <property type="molecule type" value="Genomic_DNA"/>
</dbReference>
<evidence type="ECO:0000256" key="3">
    <source>
        <dbReference type="ARBA" id="ARBA00012438"/>
    </source>
</evidence>
<feature type="domain" description="Histidine kinase" evidence="11">
    <location>
        <begin position="122"/>
        <end position="332"/>
    </location>
</feature>
<reference evidence="13 14" key="1">
    <citation type="submission" date="2007-06" db="EMBL/GenBank/DDBJ databases">
        <authorList>
            <person name="Shimkets L."/>
            <person name="Ferriera S."/>
            <person name="Johnson J."/>
            <person name="Kravitz S."/>
            <person name="Beeson K."/>
            <person name="Sutton G."/>
            <person name="Rogers Y.-H."/>
            <person name="Friedman R."/>
            <person name="Frazier M."/>
            <person name="Venter J.C."/>
        </authorList>
    </citation>
    <scope>NUCLEOTIDE SEQUENCE [LARGE SCALE GENOMIC DNA]</scope>
    <source>
        <strain evidence="13 14">SIR-1</strain>
    </source>
</reference>
<dbReference type="InterPro" id="IPR036097">
    <property type="entry name" value="HisK_dim/P_sf"/>
</dbReference>
<dbReference type="PROSITE" id="PS50109">
    <property type="entry name" value="HIS_KIN"/>
    <property type="match status" value="1"/>
</dbReference>
<dbReference type="AlphaFoldDB" id="A6G5C0"/>
<dbReference type="CDD" id="cd00075">
    <property type="entry name" value="HATPase"/>
    <property type="match status" value="1"/>
</dbReference>
<proteinExistence type="predicted"/>
<gene>
    <name evidence="13" type="ORF">PPSIR1_03303</name>
</gene>
<evidence type="ECO:0000256" key="10">
    <source>
        <dbReference type="SAM" id="Phobius"/>
    </source>
</evidence>
<dbReference type="eggNOG" id="COG2205">
    <property type="taxonomic scope" value="Bacteria"/>
</dbReference>
<dbReference type="PROSITE" id="PS50885">
    <property type="entry name" value="HAMP"/>
    <property type="match status" value="1"/>
</dbReference>
<dbReference type="Proteomes" id="UP000005801">
    <property type="component" value="Unassembled WGS sequence"/>
</dbReference>
<keyword evidence="14" id="KW-1185">Reference proteome</keyword>
<dbReference type="Pfam" id="PF02518">
    <property type="entry name" value="HATPase_c"/>
    <property type="match status" value="1"/>
</dbReference>
<evidence type="ECO:0000259" key="11">
    <source>
        <dbReference type="PROSITE" id="PS50109"/>
    </source>
</evidence>
<dbReference type="PANTHER" id="PTHR44936">
    <property type="entry name" value="SENSOR PROTEIN CREC"/>
    <property type="match status" value="1"/>
</dbReference>
<evidence type="ECO:0000256" key="8">
    <source>
        <dbReference type="ARBA" id="ARBA00022777"/>
    </source>
</evidence>
<dbReference type="GO" id="GO:0005524">
    <property type="term" value="F:ATP binding"/>
    <property type="evidence" value="ECO:0007669"/>
    <property type="project" value="UniProtKB-KW"/>
</dbReference>
<accession>A6G5C0</accession>
<keyword evidence="10" id="KW-1133">Transmembrane helix</keyword>
<evidence type="ECO:0000256" key="2">
    <source>
        <dbReference type="ARBA" id="ARBA00004651"/>
    </source>
</evidence>
<dbReference type="SUPFAM" id="SSF158472">
    <property type="entry name" value="HAMP domain-like"/>
    <property type="match status" value="1"/>
</dbReference>
<dbReference type="EC" id="2.7.13.3" evidence="3"/>
<dbReference type="Pfam" id="PF00512">
    <property type="entry name" value="HisKA"/>
    <property type="match status" value="1"/>
</dbReference>
<evidence type="ECO:0000256" key="6">
    <source>
        <dbReference type="ARBA" id="ARBA00022679"/>
    </source>
</evidence>
<dbReference type="CDD" id="cd00082">
    <property type="entry name" value="HisKA"/>
    <property type="match status" value="1"/>
</dbReference>
<dbReference type="STRING" id="391625.PPSIR1_03303"/>
<dbReference type="GO" id="GO:0000155">
    <property type="term" value="F:phosphorelay sensor kinase activity"/>
    <property type="evidence" value="ECO:0007669"/>
    <property type="project" value="InterPro"/>
</dbReference>
<dbReference type="InterPro" id="IPR003594">
    <property type="entry name" value="HATPase_dom"/>
</dbReference>
<evidence type="ECO:0000256" key="4">
    <source>
        <dbReference type="ARBA" id="ARBA00022475"/>
    </source>
</evidence>
<sequence>MKLYARTAVAGVVLLLASTAAFFLLRAGPLASGDAGALERAESLSLLVDAGLIAAVTAAWAIPLRIRLARLEDCSRAVARRDFSSRVGDTRRDELGRVARAFDEMAGELETLLADRRHVLAAVSHDFKTPLARLRFGLRELTAPLTPEQRQALAEALDGDLEELDQLVERLLLLARENAPPREPPRAVQLDALVERRLERLADPRARLRVEAEPPGPHFVVHAGPRGTASLVDNLLLNATHHAARRVELRLRREALERGVPGFVLEVSDDGPGVAEAERERIFEAGVSEHGAGRGLGLAIVAELARTHGWRVGVETSAYGGARFWVRGRLLGSSSPERQCSG</sequence>
<dbReference type="SUPFAM" id="SSF55874">
    <property type="entry name" value="ATPase domain of HSP90 chaperone/DNA topoisomerase II/histidine kinase"/>
    <property type="match status" value="1"/>
</dbReference>
<dbReference type="InterPro" id="IPR004358">
    <property type="entry name" value="Sig_transdc_His_kin-like_C"/>
</dbReference>
<dbReference type="PANTHER" id="PTHR44936:SF10">
    <property type="entry name" value="SENSOR PROTEIN RSTB"/>
    <property type="match status" value="1"/>
</dbReference>
<dbReference type="Pfam" id="PF00672">
    <property type="entry name" value="HAMP"/>
    <property type="match status" value="1"/>
</dbReference>
<dbReference type="CDD" id="cd06225">
    <property type="entry name" value="HAMP"/>
    <property type="match status" value="1"/>
</dbReference>
<dbReference type="OrthoDB" id="9813151at2"/>
<feature type="transmembrane region" description="Helical" evidence="10">
    <location>
        <begin position="43"/>
        <end position="62"/>
    </location>
</feature>
<dbReference type="InterPro" id="IPR003660">
    <property type="entry name" value="HAMP_dom"/>
</dbReference>
<dbReference type="Gene3D" id="1.10.8.500">
    <property type="entry name" value="HAMP domain in histidine kinase"/>
    <property type="match status" value="1"/>
</dbReference>
<keyword evidence="7" id="KW-0547">Nucleotide-binding</keyword>
<keyword evidence="5" id="KW-0597">Phosphoprotein</keyword>
<keyword evidence="10" id="KW-0812">Transmembrane</keyword>
<dbReference type="InterPro" id="IPR003661">
    <property type="entry name" value="HisK_dim/P_dom"/>
</dbReference>
<organism evidence="13 14">
    <name type="scientific">Plesiocystis pacifica SIR-1</name>
    <dbReference type="NCBI Taxonomy" id="391625"/>
    <lineage>
        <taxon>Bacteria</taxon>
        <taxon>Pseudomonadati</taxon>
        <taxon>Myxococcota</taxon>
        <taxon>Polyangia</taxon>
        <taxon>Nannocystales</taxon>
        <taxon>Nannocystaceae</taxon>
        <taxon>Plesiocystis</taxon>
    </lineage>
</organism>
<comment type="caution">
    <text evidence="13">The sequence shown here is derived from an EMBL/GenBank/DDBJ whole genome shotgun (WGS) entry which is preliminary data.</text>
</comment>
<dbReference type="InterPro" id="IPR005467">
    <property type="entry name" value="His_kinase_dom"/>
</dbReference>
<name>A6G5C0_9BACT</name>
<dbReference type="SMART" id="SM00304">
    <property type="entry name" value="HAMP"/>
    <property type="match status" value="1"/>
</dbReference>
<comment type="subcellular location">
    <subcellularLocation>
        <location evidence="2">Cell membrane</location>
        <topology evidence="2">Multi-pass membrane protein</topology>
    </subcellularLocation>
</comment>
<evidence type="ECO:0000256" key="9">
    <source>
        <dbReference type="ARBA" id="ARBA00022840"/>
    </source>
</evidence>
<comment type="catalytic activity">
    <reaction evidence="1">
        <text>ATP + protein L-histidine = ADP + protein N-phospho-L-histidine.</text>
        <dbReference type="EC" id="2.7.13.3"/>
    </reaction>
</comment>
<dbReference type="SUPFAM" id="SSF47384">
    <property type="entry name" value="Homodimeric domain of signal transducing histidine kinase"/>
    <property type="match status" value="1"/>
</dbReference>
<keyword evidence="9" id="KW-0067">ATP-binding</keyword>
<evidence type="ECO:0000256" key="5">
    <source>
        <dbReference type="ARBA" id="ARBA00022553"/>
    </source>
</evidence>
<feature type="domain" description="HAMP" evidence="12">
    <location>
        <begin position="67"/>
        <end position="114"/>
    </location>
</feature>
<evidence type="ECO:0000256" key="1">
    <source>
        <dbReference type="ARBA" id="ARBA00000085"/>
    </source>
</evidence>
<keyword evidence="8 13" id="KW-0418">Kinase</keyword>
<dbReference type="Gene3D" id="1.10.287.130">
    <property type="match status" value="1"/>
</dbReference>
<keyword evidence="10" id="KW-0472">Membrane</keyword>
<dbReference type="GO" id="GO:0005886">
    <property type="term" value="C:plasma membrane"/>
    <property type="evidence" value="ECO:0007669"/>
    <property type="project" value="UniProtKB-SubCell"/>
</dbReference>
<dbReference type="SMART" id="SM00387">
    <property type="entry name" value="HATPase_c"/>
    <property type="match status" value="1"/>
</dbReference>
<dbReference type="RefSeq" id="WP_006971919.1">
    <property type="nucleotide sequence ID" value="NZ_ABCS01000025.1"/>
</dbReference>
<keyword evidence="6" id="KW-0808">Transferase</keyword>
<keyword evidence="4" id="KW-1003">Cell membrane</keyword>
<dbReference type="PRINTS" id="PR00344">
    <property type="entry name" value="BCTRLSENSOR"/>
</dbReference>
<dbReference type="InterPro" id="IPR036890">
    <property type="entry name" value="HATPase_C_sf"/>
</dbReference>
<evidence type="ECO:0000313" key="14">
    <source>
        <dbReference type="Proteomes" id="UP000005801"/>
    </source>
</evidence>
<protein>
    <recommendedName>
        <fullName evidence="3">histidine kinase</fullName>
        <ecNumber evidence="3">2.7.13.3</ecNumber>
    </recommendedName>
</protein>
<dbReference type="InterPro" id="IPR050980">
    <property type="entry name" value="2C_sensor_his_kinase"/>
</dbReference>
<dbReference type="Gene3D" id="3.30.565.10">
    <property type="entry name" value="Histidine kinase-like ATPase, C-terminal domain"/>
    <property type="match status" value="1"/>
</dbReference>
<evidence type="ECO:0000313" key="13">
    <source>
        <dbReference type="EMBL" id="EDM78863.1"/>
    </source>
</evidence>
<evidence type="ECO:0000256" key="7">
    <source>
        <dbReference type="ARBA" id="ARBA00022741"/>
    </source>
</evidence>